<feature type="region of interest" description="Disordered" evidence="1">
    <location>
        <begin position="194"/>
        <end position="337"/>
    </location>
</feature>
<evidence type="ECO:0000313" key="3">
    <source>
        <dbReference type="Proteomes" id="UP001286456"/>
    </source>
</evidence>
<evidence type="ECO:0000256" key="1">
    <source>
        <dbReference type="SAM" id="MobiDB-lite"/>
    </source>
</evidence>
<feature type="compositionally biased region" description="Basic and acidic residues" evidence="1">
    <location>
        <begin position="207"/>
        <end position="216"/>
    </location>
</feature>
<gene>
    <name evidence="2" type="ORF">B0T19DRAFT_187847</name>
</gene>
<feature type="compositionally biased region" description="Basic and acidic residues" evidence="1">
    <location>
        <begin position="231"/>
        <end position="240"/>
    </location>
</feature>
<sequence length="470" mass="49958">MVPPPVQPPPRTPAPSRFLHSKRQQSAAQTHPSQSHTPPIIQPQASGGHQFQATPRFSAAAAASAPRPSSLALTPSVPPLKTRAPRTAQQPAQELVILDSSPVSAEHSPCASPVDRLALPEPIEFDSSFVTQSQDYDHDTDIRRASKRRRISITSSSDVDVDVDVDLDHEIVPSSSQLNNSHIDIADAESSVIVSDASQLEDDNDEADKIHNEHHGKPPASSNHPSSTPQPEEHKDEQHPNDSNNNNNNNNNNNDDDEENPPPPPKQEKQTQTHPTFSAPPRFKPPPQLEDAPRHPRFKSPAHPASDLHHPPAGPPNSHLLPDIFSPPRRRGSKYTSGGLAAELRDWLVEIKETAEASGGSDRRPSATASSVRLRIDQVRHGGPGMTLISGQPLGGGGMPSGVRAILAGEGSVEDGLGGGGAAGRGNHVAPGVVVAVAPPAWDVNLDGTWAVAYRWEVIKGNEMGGSGAG</sequence>
<dbReference type="EMBL" id="JAUEPO010000003">
    <property type="protein sequence ID" value="KAK3328340.1"/>
    <property type="molecule type" value="Genomic_DNA"/>
</dbReference>
<accession>A0AAE0MDL4</accession>
<reference evidence="2" key="2">
    <citation type="submission" date="2023-06" db="EMBL/GenBank/DDBJ databases">
        <authorList>
            <consortium name="Lawrence Berkeley National Laboratory"/>
            <person name="Haridas S."/>
            <person name="Hensen N."/>
            <person name="Bonometti L."/>
            <person name="Westerberg I."/>
            <person name="Brannstrom I.O."/>
            <person name="Guillou S."/>
            <person name="Cros-Aarteil S."/>
            <person name="Calhoun S."/>
            <person name="Kuo A."/>
            <person name="Mondo S."/>
            <person name="Pangilinan J."/>
            <person name="Riley R."/>
            <person name="Labutti K."/>
            <person name="Andreopoulos B."/>
            <person name="Lipzen A."/>
            <person name="Chen C."/>
            <person name="Yanf M."/>
            <person name="Daum C."/>
            <person name="Ng V."/>
            <person name="Clum A."/>
            <person name="Steindorff A."/>
            <person name="Ohm R."/>
            <person name="Martin F."/>
            <person name="Silar P."/>
            <person name="Natvig D."/>
            <person name="Lalanne C."/>
            <person name="Gautier V."/>
            <person name="Ament-Velasquez S.L."/>
            <person name="Kruys A."/>
            <person name="Hutchinson M.I."/>
            <person name="Powell A.J."/>
            <person name="Barry K."/>
            <person name="Miller A.N."/>
            <person name="Grigoriev I.V."/>
            <person name="Debuchy R."/>
            <person name="Gladieux P."/>
            <person name="Thoren M.H."/>
            <person name="Johannesson H."/>
        </authorList>
    </citation>
    <scope>NUCLEOTIDE SEQUENCE</scope>
    <source>
        <strain evidence="2">SMH4131-1</strain>
    </source>
</reference>
<feature type="compositionally biased region" description="Polar residues" evidence="1">
    <location>
        <begin position="220"/>
        <end position="230"/>
    </location>
</feature>
<dbReference type="AlphaFoldDB" id="A0AAE0MDL4"/>
<feature type="compositionally biased region" description="Low complexity" evidence="1">
    <location>
        <begin position="241"/>
        <end position="253"/>
    </location>
</feature>
<dbReference type="Proteomes" id="UP001286456">
    <property type="component" value="Unassembled WGS sequence"/>
</dbReference>
<feature type="compositionally biased region" description="Polar residues" evidence="1">
    <location>
        <begin position="24"/>
        <end position="52"/>
    </location>
</feature>
<comment type="caution">
    <text evidence="2">The sequence shown here is derived from an EMBL/GenBank/DDBJ whole genome shotgun (WGS) entry which is preliminary data.</text>
</comment>
<feature type="region of interest" description="Disordered" evidence="1">
    <location>
        <begin position="1"/>
        <end position="113"/>
    </location>
</feature>
<feature type="compositionally biased region" description="Low complexity" evidence="1">
    <location>
        <begin position="53"/>
        <end position="75"/>
    </location>
</feature>
<name>A0AAE0MDL4_9PEZI</name>
<reference evidence="2" key="1">
    <citation type="journal article" date="2023" name="Mol. Phylogenet. Evol.">
        <title>Genome-scale phylogeny and comparative genomics of the fungal order Sordariales.</title>
        <authorList>
            <person name="Hensen N."/>
            <person name="Bonometti L."/>
            <person name="Westerberg I."/>
            <person name="Brannstrom I.O."/>
            <person name="Guillou S."/>
            <person name="Cros-Aarteil S."/>
            <person name="Calhoun S."/>
            <person name="Haridas S."/>
            <person name="Kuo A."/>
            <person name="Mondo S."/>
            <person name="Pangilinan J."/>
            <person name="Riley R."/>
            <person name="LaButti K."/>
            <person name="Andreopoulos B."/>
            <person name="Lipzen A."/>
            <person name="Chen C."/>
            <person name="Yan M."/>
            <person name="Daum C."/>
            <person name="Ng V."/>
            <person name="Clum A."/>
            <person name="Steindorff A."/>
            <person name="Ohm R.A."/>
            <person name="Martin F."/>
            <person name="Silar P."/>
            <person name="Natvig D.O."/>
            <person name="Lalanne C."/>
            <person name="Gautier V."/>
            <person name="Ament-Velasquez S.L."/>
            <person name="Kruys A."/>
            <person name="Hutchinson M.I."/>
            <person name="Powell A.J."/>
            <person name="Barry K."/>
            <person name="Miller A.N."/>
            <person name="Grigoriev I.V."/>
            <person name="Debuchy R."/>
            <person name="Gladieux P."/>
            <person name="Hiltunen Thoren M."/>
            <person name="Johannesson H."/>
        </authorList>
    </citation>
    <scope>NUCLEOTIDE SEQUENCE</scope>
    <source>
        <strain evidence="2">SMH4131-1</strain>
    </source>
</reference>
<evidence type="ECO:0000313" key="2">
    <source>
        <dbReference type="EMBL" id="KAK3328340.1"/>
    </source>
</evidence>
<proteinExistence type="predicted"/>
<organism evidence="2 3">
    <name type="scientific">Cercophora scortea</name>
    <dbReference type="NCBI Taxonomy" id="314031"/>
    <lineage>
        <taxon>Eukaryota</taxon>
        <taxon>Fungi</taxon>
        <taxon>Dikarya</taxon>
        <taxon>Ascomycota</taxon>
        <taxon>Pezizomycotina</taxon>
        <taxon>Sordariomycetes</taxon>
        <taxon>Sordariomycetidae</taxon>
        <taxon>Sordariales</taxon>
        <taxon>Lasiosphaeriaceae</taxon>
        <taxon>Cercophora</taxon>
    </lineage>
</organism>
<protein>
    <submittedName>
        <fullName evidence="2">Uncharacterized protein</fullName>
    </submittedName>
</protein>
<keyword evidence="3" id="KW-1185">Reference proteome</keyword>
<feature type="compositionally biased region" description="Pro residues" evidence="1">
    <location>
        <begin position="1"/>
        <end position="13"/>
    </location>
</feature>